<dbReference type="InterPro" id="IPR010905">
    <property type="entry name" value="Glyco_hydro_88"/>
</dbReference>
<organism evidence="2 3">
    <name type="scientific">Akkermansia muciniphila</name>
    <dbReference type="NCBI Taxonomy" id="239935"/>
    <lineage>
        <taxon>Bacteria</taxon>
        <taxon>Pseudomonadati</taxon>
        <taxon>Verrucomicrobiota</taxon>
        <taxon>Verrucomicrobiia</taxon>
        <taxon>Verrucomicrobiales</taxon>
        <taxon>Akkermansiaceae</taxon>
        <taxon>Akkermansia</taxon>
    </lineage>
</organism>
<dbReference type="PANTHER" id="PTHR33886">
    <property type="entry name" value="UNSATURATED RHAMNOGALACTURONAN HYDROLASE (EUROFUNG)"/>
    <property type="match status" value="1"/>
</dbReference>
<evidence type="ECO:0008006" key="4">
    <source>
        <dbReference type="Google" id="ProtNLM"/>
    </source>
</evidence>
<dbReference type="AlphaFoldDB" id="A0A2N8HD48"/>
<dbReference type="GO" id="GO:0005975">
    <property type="term" value="P:carbohydrate metabolic process"/>
    <property type="evidence" value="ECO:0007669"/>
    <property type="project" value="InterPro"/>
</dbReference>
<keyword evidence="1" id="KW-0378">Hydrolase</keyword>
<dbReference type="SUPFAM" id="SSF48208">
    <property type="entry name" value="Six-hairpin glycosidases"/>
    <property type="match status" value="1"/>
</dbReference>
<gene>
    <name evidence="2" type="ORF">CXU22_08770</name>
</gene>
<dbReference type="InterPro" id="IPR012341">
    <property type="entry name" value="6hp_glycosidase-like_sf"/>
</dbReference>
<accession>A0A2N8HD48</accession>
<dbReference type="OrthoDB" id="9807186at2"/>
<evidence type="ECO:0000313" key="2">
    <source>
        <dbReference type="EMBL" id="PNC17820.1"/>
    </source>
</evidence>
<dbReference type="Proteomes" id="UP000236000">
    <property type="component" value="Unassembled WGS sequence"/>
</dbReference>
<dbReference type="PANTHER" id="PTHR33886:SF11">
    <property type="entry name" value="WALL GLYCOSYL HYDROLASE YTER, PUTATIVE (AFU_ORTHOLOGUE AFUA_2G14630)-RELATED"/>
    <property type="match status" value="1"/>
</dbReference>
<comment type="caution">
    <text evidence="2">The sequence shown here is derived from an EMBL/GenBank/DDBJ whole genome shotgun (WGS) entry which is preliminary data.</text>
</comment>
<name>A0A2N8HD48_9BACT</name>
<reference evidence="2 3" key="1">
    <citation type="journal article" date="2017" name="BMC Genomics">
        <title>Genome sequencing of 39 Akkermansia muciniphila isolates reveals its population structure, genomic and functional diverisity, and global distribution in mammalian gut microbiotas.</title>
        <authorList>
            <person name="Guo X."/>
            <person name="Li S."/>
            <person name="Zhang J."/>
            <person name="Wu F."/>
            <person name="Li X."/>
            <person name="Wu D."/>
            <person name="Zhang M."/>
            <person name="Ou Z."/>
            <person name="Jie Z."/>
            <person name="Yan Q."/>
            <person name="Li P."/>
            <person name="Yi J."/>
            <person name="Peng Y."/>
        </authorList>
    </citation>
    <scope>NUCLEOTIDE SEQUENCE [LARGE SCALE GENOMIC DNA]</scope>
    <source>
        <strain evidence="2 3">GP24</strain>
    </source>
</reference>
<dbReference type="RefSeq" id="WP_102714589.1">
    <property type="nucleotide sequence ID" value="NZ_CABMLK010000001.1"/>
</dbReference>
<dbReference type="Gene3D" id="1.50.10.10">
    <property type="match status" value="1"/>
</dbReference>
<dbReference type="GO" id="GO:0016787">
    <property type="term" value="F:hydrolase activity"/>
    <property type="evidence" value="ECO:0007669"/>
    <property type="project" value="UniProtKB-KW"/>
</dbReference>
<dbReference type="InterPro" id="IPR008928">
    <property type="entry name" value="6-hairpin_glycosidase_sf"/>
</dbReference>
<evidence type="ECO:0000256" key="1">
    <source>
        <dbReference type="ARBA" id="ARBA00022801"/>
    </source>
</evidence>
<proteinExistence type="predicted"/>
<dbReference type="EMBL" id="PJKA01000012">
    <property type="protein sequence ID" value="PNC17820.1"/>
    <property type="molecule type" value="Genomic_DNA"/>
</dbReference>
<dbReference type="Pfam" id="PF07470">
    <property type="entry name" value="Glyco_hydro_88"/>
    <property type="match status" value="1"/>
</dbReference>
<dbReference type="InterPro" id="IPR052043">
    <property type="entry name" value="PolySaccharide_Degr_Enz"/>
</dbReference>
<sequence>MTFYVSMLSLLLLLALAVACVDAWRFMGMLAGRIRIGRWQDRRAWQEALARTASSWTRRMPAVPRKDQGRRILWEMVRGTYADTAIQGWQAAGLFLGLNAYAADRKDEALKEKLCRRLEEHELVKNYLAVPHPEQWEVDRLLLDYAVLETGCRGAERVAEASSALLESLRTEAGTLAYRRRQPGMRYVDTIGLACPLAAACAVRTGKEEYWNLAVKQVEEYDVALLPGSSFPAHGFEMERGYPLGLHDWSRGIGWYALGLCELYRLMSLHGRPEADGMARRILALAEELLPLQKKNGGFGWMVARPESVFESSGTALLGLLLLAAFRISGEDRFLEAAFRAEKALMGVTRRNGVLDMCQGDTKGIGMYSDVWNLMPFAQGMALRLGVELNREESRA</sequence>
<evidence type="ECO:0000313" key="3">
    <source>
        <dbReference type="Proteomes" id="UP000236000"/>
    </source>
</evidence>
<protein>
    <recommendedName>
        <fullName evidence="4">Glycosyl hydrolase family 88</fullName>
    </recommendedName>
</protein>